<proteinExistence type="predicted"/>
<gene>
    <name evidence="2" type="ORF">HJG63_003693</name>
</gene>
<keyword evidence="2" id="KW-0418">Kinase</keyword>
<evidence type="ECO:0000256" key="1">
    <source>
        <dbReference type="SAM" id="MobiDB-lite"/>
    </source>
</evidence>
<accession>A0A7J8DVY2</accession>
<dbReference type="Proteomes" id="UP000593571">
    <property type="component" value="Unassembled WGS sequence"/>
</dbReference>
<evidence type="ECO:0000313" key="2">
    <source>
        <dbReference type="EMBL" id="KAF6427364.1"/>
    </source>
</evidence>
<name>A0A7J8DVY2_ROUAE</name>
<feature type="compositionally biased region" description="Acidic residues" evidence="1">
    <location>
        <begin position="112"/>
        <end position="121"/>
    </location>
</feature>
<feature type="compositionally biased region" description="Polar residues" evidence="1">
    <location>
        <begin position="40"/>
        <end position="51"/>
    </location>
</feature>
<evidence type="ECO:0000313" key="3">
    <source>
        <dbReference type="Proteomes" id="UP000593571"/>
    </source>
</evidence>
<feature type="compositionally biased region" description="Low complexity" evidence="1">
    <location>
        <begin position="55"/>
        <end position="71"/>
    </location>
</feature>
<organism evidence="2 3">
    <name type="scientific">Rousettus aegyptiacus</name>
    <name type="common">Egyptian fruit bat</name>
    <name type="synonym">Pteropus aegyptiacus</name>
    <dbReference type="NCBI Taxonomy" id="9407"/>
    <lineage>
        <taxon>Eukaryota</taxon>
        <taxon>Metazoa</taxon>
        <taxon>Chordata</taxon>
        <taxon>Craniata</taxon>
        <taxon>Vertebrata</taxon>
        <taxon>Euteleostomi</taxon>
        <taxon>Mammalia</taxon>
        <taxon>Eutheria</taxon>
        <taxon>Laurasiatheria</taxon>
        <taxon>Chiroptera</taxon>
        <taxon>Yinpterochiroptera</taxon>
        <taxon>Pteropodoidea</taxon>
        <taxon>Pteropodidae</taxon>
        <taxon>Rousettinae</taxon>
        <taxon>Rousettus</taxon>
    </lineage>
</organism>
<dbReference type="AlphaFoldDB" id="A0A7J8DVY2"/>
<dbReference type="GO" id="GO:0016301">
    <property type="term" value="F:kinase activity"/>
    <property type="evidence" value="ECO:0007669"/>
    <property type="project" value="UniProtKB-KW"/>
</dbReference>
<sequence length="121" mass="13089">MCLQDFFGDDDIFIACGPEKFRYQDDFLLDESECRVVKSTSYTKIASSSRRSTTKSPGPSRRSKSPASTSSVNGTPGSQLSTPRSGKSPSPSPTSPGSLRKQRDLYRPLSSDDLDSVGDSV</sequence>
<keyword evidence="3" id="KW-1185">Reference proteome</keyword>
<feature type="region of interest" description="Disordered" evidence="1">
    <location>
        <begin position="40"/>
        <end position="121"/>
    </location>
</feature>
<comment type="caution">
    <text evidence="2">The sequence shown here is derived from an EMBL/GenBank/DDBJ whole genome shotgun (WGS) entry which is preliminary data.</text>
</comment>
<dbReference type="EMBL" id="JACASE010000011">
    <property type="protein sequence ID" value="KAF6427364.1"/>
    <property type="molecule type" value="Genomic_DNA"/>
</dbReference>
<protein>
    <submittedName>
        <fullName evidence="2">Doublecortin like kinase 1</fullName>
    </submittedName>
</protein>
<reference evidence="2 3" key="1">
    <citation type="journal article" date="2020" name="Nature">
        <title>Six reference-quality genomes reveal evolution of bat adaptations.</title>
        <authorList>
            <person name="Jebb D."/>
            <person name="Huang Z."/>
            <person name="Pippel M."/>
            <person name="Hughes G.M."/>
            <person name="Lavrichenko K."/>
            <person name="Devanna P."/>
            <person name="Winkler S."/>
            <person name="Jermiin L.S."/>
            <person name="Skirmuntt E.C."/>
            <person name="Katzourakis A."/>
            <person name="Burkitt-Gray L."/>
            <person name="Ray D.A."/>
            <person name="Sullivan K.A.M."/>
            <person name="Roscito J.G."/>
            <person name="Kirilenko B.M."/>
            <person name="Davalos L.M."/>
            <person name="Corthals A.P."/>
            <person name="Power M.L."/>
            <person name="Jones G."/>
            <person name="Ransome R.D."/>
            <person name="Dechmann D.K.N."/>
            <person name="Locatelli A.G."/>
            <person name="Puechmaille S.J."/>
            <person name="Fedrigo O."/>
            <person name="Jarvis E.D."/>
            <person name="Hiller M."/>
            <person name="Vernes S.C."/>
            <person name="Myers E.W."/>
            <person name="Teeling E.C."/>
        </authorList>
    </citation>
    <scope>NUCLEOTIDE SEQUENCE [LARGE SCALE GENOMIC DNA]</scope>
    <source>
        <strain evidence="2">MRouAeg1</strain>
        <tissue evidence="2">Muscle</tissue>
    </source>
</reference>
<keyword evidence="2" id="KW-0808">Transferase</keyword>